<name>C8PFR2_9BACT</name>
<comment type="caution">
    <text evidence="2">The sequence shown here is derived from an EMBL/GenBank/DDBJ whole genome shotgun (WGS) entry which is preliminary data.</text>
</comment>
<feature type="compositionally biased region" description="Polar residues" evidence="1">
    <location>
        <begin position="213"/>
        <end position="245"/>
    </location>
</feature>
<keyword evidence="3" id="KW-1185">Reference proteome</keyword>
<proteinExistence type="predicted"/>
<organism evidence="2 3">
    <name type="scientific">Campylobacter gracilis RM3268</name>
    <dbReference type="NCBI Taxonomy" id="553220"/>
    <lineage>
        <taxon>Bacteria</taxon>
        <taxon>Pseudomonadati</taxon>
        <taxon>Campylobacterota</taxon>
        <taxon>Epsilonproteobacteria</taxon>
        <taxon>Campylobacterales</taxon>
        <taxon>Campylobacteraceae</taxon>
        <taxon>Campylobacter</taxon>
    </lineage>
</organism>
<feature type="compositionally biased region" description="Polar residues" evidence="1">
    <location>
        <begin position="141"/>
        <end position="173"/>
    </location>
</feature>
<sequence>MRFLVFIFAFLFIAAIFFVRDEILSKRAKIIATALIVLLCAGAYLYESVSEHSAKLEEEMVFKFNAGARLRCGGAINFASEARGSANSSPETRDADAKNLGAQAGEANLNAQDKVTSTAQSSTAQTNEQASAAQINGAASGGQNSAQSPTLQNSAEPGQNFKSQNSTKNLDVASQNSTQQNDTQNLAPQNSASQGGMRSSISQNSAQRDDTQISDPQGSAQNFNAAEKNSMQGSTAQNSKATQNFAADKEQGSAQIVTRESFTYSFSLGAFIAKKSAGAEFRGKTYKIKECVYDQ</sequence>
<dbReference type="OrthoDB" id="5363191at2"/>
<protein>
    <submittedName>
        <fullName evidence="2">Uncharacterized protein</fullName>
    </submittedName>
</protein>
<evidence type="ECO:0000313" key="2">
    <source>
        <dbReference type="EMBL" id="EEV18374.1"/>
    </source>
</evidence>
<gene>
    <name evidence="2" type="ORF">CAMGR0001_0705</name>
</gene>
<dbReference type="Proteomes" id="UP000005709">
    <property type="component" value="Unassembled WGS sequence"/>
</dbReference>
<dbReference type="STRING" id="824.CGRAC_1583"/>
<feature type="compositionally biased region" description="Polar residues" evidence="1">
    <location>
        <begin position="186"/>
        <end position="206"/>
    </location>
</feature>
<feature type="region of interest" description="Disordered" evidence="1">
    <location>
        <begin position="107"/>
        <end position="250"/>
    </location>
</feature>
<feature type="compositionally biased region" description="Low complexity" evidence="1">
    <location>
        <begin position="116"/>
        <end position="134"/>
    </location>
</feature>
<dbReference type="EMBL" id="ACYG01000017">
    <property type="protein sequence ID" value="EEV18374.1"/>
    <property type="molecule type" value="Genomic_DNA"/>
</dbReference>
<evidence type="ECO:0000256" key="1">
    <source>
        <dbReference type="SAM" id="MobiDB-lite"/>
    </source>
</evidence>
<reference evidence="2 3" key="1">
    <citation type="submission" date="2009-07" db="EMBL/GenBank/DDBJ databases">
        <authorList>
            <person name="Madupu R."/>
            <person name="Sebastian Y."/>
            <person name="Durkin A.S."/>
            <person name="Torralba M."/>
            <person name="Methe B."/>
            <person name="Sutton G.G."/>
            <person name="Strausberg R.L."/>
            <person name="Nelson K.E."/>
        </authorList>
    </citation>
    <scope>NUCLEOTIDE SEQUENCE [LARGE SCALE GENOMIC DNA]</scope>
    <source>
        <strain evidence="2 3">RM3268</strain>
    </source>
</reference>
<accession>C8PFR2</accession>
<evidence type="ECO:0000313" key="3">
    <source>
        <dbReference type="Proteomes" id="UP000005709"/>
    </source>
</evidence>
<dbReference type="RefSeq" id="WP_005870159.1">
    <property type="nucleotide sequence ID" value="NZ_ACYG01000017.1"/>
</dbReference>
<dbReference type="AlphaFoldDB" id="C8PFR2"/>
<feature type="compositionally biased region" description="Low complexity" evidence="1">
    <location>
        <begin position="174"/>
        <end position="185"/>
    </location>
</feature>